<dbReference type="Pfam" id="PF17662">
    <property type="entry name" value="DUF5524"/>
    <property type="match status" value="1"/>
</dbReference>
<feature type="region of interest" description="Disordered" evidence="1">
    <location>
        <begin position="283"/>
        <end position="356"/>
    </location>
</feature>
<proteinExistence type="predicted"/>
<evidence type="ECO:0000313" key="3">
    <source>
        <dbReference type="RefSeq" id="XP_035827357.1"/>
    </source>
</evidence>
<feature type="compositionally biased region" description="Basic and acidic residues" evidence="1">
    <location>
        <begin position="182"/>
        <end position="208"/>
    </location>
</feature>
<keyword evidence="2" id="KW-1185">Reference proteome</keyword>
<feature type="compositionally biased region" description="Polar residues" evidence="1">
    <location>
        <begin position="304"/>
        <end position="317"/>
    </location>
</feature>
<name>A0ABM1VY64_APLCA</name>
<dbReference type="Proteomes" id="UP000694888">
    <property type="component" value="Unplaced"/>
</dbReference>
<organism evidence="2 3">
    <name type="scientific">Aplysia californica</name>
    <name type="common">California sea hare</name>
    <dbReference type="NCBI Taxonomy" id="6500"/>
    <lineage>
        <taxon>Eukaryota</taxon>
        <taxon>Metazoa</taxon>
        <taxon>Spiralia</taxon>
        <taxon>Lophotrochozoa</taxon>
        <taxon>Mollusca</taxon>
        <taxon>Gastropoda</taxon>
        <taxon>Heterobranchia</taxon>
        <taxon>Euthyneura</taxon>
        <taxon>Tectipleura</taxon>
        <taxon>Aplysiida</taxon>
        <taxon>Aplysioidea</taxon>
        <taxon>Aplysiidae</taxon>
        <taxon>Aplysia</taxon>
    </lineage>
</organism>
<dbReference type="PANTHER" id="PTHR31097:SF2">
    <property type="entry name" value="CHROMOSOME 7 OPEN READING FRAME 57"/>
    <property type="match status" value="1"/>
</dbReference>
<feature type="region of interest" description="Disordered" evidence="1">
    <location>
        <begin position="164"/>
        <end position="262"/>
    </location>
</feature>
<protein>
    <submittedName>
        <fullName evidence="3">Uncharacterized protein C7orf57 homolog isoform X1</fullName>
    </submittedName>
</protein>
<reference evidence="3" key="1">
    <citation type="submission" date="2025-08" db="UniProtKB">
        <authorList>
            <consortium name="RefSeq"/>
        </authorList>
    </citation>
    <scope>IDENTIFICATION</scope>
</reference>
<accession>A0ABM1VY64</accession>
<gene>
    <name evidence="3" type="primary">LOC101846518</name>
</gene>
<feature type="compositionally biased region" description="Basic and acidic residues" evidence="1">
    <location>
        <begin position="321"/>
        <end position="332"/>
    </location>
</feature>
<dbReference type="GeneID" id="101846518"/>
<feature type="compositionally biased region" description="Basic and acidic residues" evidence="1">
    <location>
        <begin position="283"/>
        <end position="300"/>
    </location>
</feature>
<evidence type="ECO:0000313" key="2">
    <source>
        <dbReference type="Proteomes" id="UP000694888"/>
    </source>
</evidence>
<feature type="region of interest" description="Disordered" evidence="1">
    <location>
        <begin position="50"/>
        <end position="69"/>
    </location>
</feature>
<evidence type="ECO:0000256" key="1">
    <source>
        <dbReference type="SAM" id="MobiDB-lite"/>
    </source>
</evidence>
<dbReference type="RefSeq" id="XP_035827357.1">
    <property type="nucleotide sequence ID" value="XM_035971464.1"/>
</dbReference>
<dbReference type="InterPro" id="IPR040247">
    <property type="entry name" value="DUF5524"/>
</dbReference>
<dbReference type="PANTHER" id="PTHR31097">
    <property type="entry name" value="SI:DKEY-276J7.1"/>
    <property type="match status" value="1"/>
</dbReference>
<sequence length="356" mass="41266">MTGTHSPIISSSMTTKFFRFHRKGATFEQEPRKPVFSGWFYHAPAKKQVGTERMDAPAPSQIPGIGYDDPAVMEPEQVREMMFKETDSKYIRMAKMGGRKDLLQFHPENYGGKKSEAPVGYHRNEWFYLEDNRMEDEEKKTEEKKEWEFLLPEYMVHKGYKPSFENPATPPSRGRAPFYTEKITEVEREQREGRSATDKTVRIPEIRRPGYGVRNEKPPVAMQTPPPREKPIRPQASVLDTTSQRRGKKNVLMSSETDDPTNMMKLLSGEYEREWHNKLDSMKLEEKSGKAPKPGYDDARYGSAGQNQRMNHKTLTPQKAKGKEEEEKEMFKLSRFQNIPSKIDSHQRPEIMAAVK</sequence>